<dbReference type="OrthoDB" id="1731458at2759"/>
<sequence length="240" mass="28031">MGFGQESRTTLILLNVREVRQLSIVFFINTNGYLNLKKREREEHPSLNSTIRQSNLLELEAVLTFGHISGGGRELREVFPNIYRVFCQREMTVQQIRMSHKGVIHWDLRFKRNLQEWEMEEFHKLTEIFSGLDNPANILDAWNWRVSVNGLFIEFLLVREECTFPHDSIRTPRAPRSKGYDLNCRKSDKEEDQVGASCVRARAKIEGGFTKLDQQEGEEKTKGLECFPLSNHVGYLEREK</sequence>
<accession>A0A9J5ZEI6</accession>
<protein>
    <submittedName>
        <fullName evidence="1">Uncharacterized protein</fullName>
    </submittedName>
</protein>
<gene>
    <name evidence="1" type="ORF">H5410_022126</name>
</gene>
<evidence type="ECO:0000313" key="2">
    <source>
        <dbReference type="Proteomes" id="UP000824120"/>
    </source>
</evidence>
<evidence type="ECO:0000313" key="1">
    <source>
        <dbReference type="EMBL" id="KAG5610845.1"/>
    </source>
</evidence>
<dbReference type="AlphaFoldDB" id="A0A9J5ZEI6"/>
<name>A0A9J5ZEI6_SOLCO</name>
<dbReference type="EMBL" id="JACXVP010000004">
    <property type="protein sequence ID" value="KAG5610845.1"/>
    <property type="molecule type" value="Genomic_DNA"/>
</dbReference>
<comment type="caution">
    <text evidence="1">The sequence shown here is derived from an EMBL/GenBank/DDBJ whole genome shotgun (WGS) entry which is preliminary data.</text>
</comment>
<organism evidence="1 2">
    <name type="scientific">Solanum commersonii</name>
    <name type="common">Commerson's wild potato</name>
    <name type="synonym">Commerson's nightshade</name>
    <dbReference type="NCBI Taxonomy" id="4109"/>
    <lineage>
        <taxon>Eukaryota</taxon>
        <taxon>Viridiplantae</taxon>
        <taxon>Streptophyta</taxon>
        <taxon>Embryophyta</taxon>
        <taxon>Tracheophyta</taxon>
        <taxon>Spermatophyta</taxon>
        <taxon>Magnoliopsida</taxon>
        <taxon>eudicotyledons</taxon>
        <taxon>Gunneridae</taxon>
        <taxon>Pentapetalae</taxon>
        <taxon>asterids</taxon>
        <taxon>lamiids</taxon>
        <taxon>Solanales</taxon>
        <taxon>Solanaceae</taxon>
        <taxon>Solanoideae</taxon>
        <taxon>Solaneae</taxon>
        <taxon>Solanum</taxon>
    </lineage>
</organism>
<keyword evidence="2" id="KW-1185">Reference proteome</keyword>
<proteinExistence type="predicted"/>
<reference evidence="1 2" key="1">
    <citation type="submission" date="2020-09" db="EMBL/GenBank/DDBJ databases">
        <title>De no assembly of potato wild relative species, Solanum commersonii.</title>
        <authorList>
            <person name="Cho K."/>
        </authorList>
    </citation>
    <scope>NUCLEOTIDE SEQUENCE [LARGE SCALE GENOMIC DNA]</scope>
    <source>
        <strain evidence="1">LZ3.2</strain>
        <tissue evidence="1">Leaf</tissue>
    </source>
</reference>
<dbReference type="Proteomes" id="UP000824120">
    <property type="component" value="Chromosome 4"/>
</dbReference>